<keyword evidence="3" id="KW-0804">Transcription</keyword>
<dbReference type="AlphaFoldDB" id="A0A4P6XRW6"/>
<evidence type="ECO:0000256" key="2">
    <source>
        <dbReference type="ARBA" id="ARBA00010059"/>
    </source>
</evidence>
<dbReference type="PANTHER" id="PTHR12694">
    <property type="entry name" value="TRANSCRIPTION INITIATION FACTOR IIA SUBUNIT 1"/>
    <property type="match status" value="1"/>
</dbReference>
<accession>A0A4P6XRW6</accession>
<keyword evidence="7" id="KW-0396">Initiation factor</keyword>
<keyword evidence="8" id="KW-1185">Reference proteome</keyword>
<sequence>MSNYEAGKLYEAVVEEVIADSRQDFEDSGIDESTLQELRKLWCDKLSQLKVCRFSWDDELDENLQVQGGVINDSTIKPEPLQLNASLDLPIIPNYSPTMQNLDLTNGSYSMGIELPAVKQELEDRGLVLPTSQSDGSFELTMSLHLNSATKTMAQLRKETQGQSDGSGVLDDEDDDDDVFNDSDDINSDLDDELDSEKSDEEEGDQEGQIMLCLYDKVQRVKNKWKCNLKEGVANIDGRDYVFQRAAGESEW</sequence>
<dbReference type="GO" id="GO:0006367">
    <property type="term" value="P:transcription initiation at RNA polymerase II promoter"/>
    <property type="evidence" value="ECO:0007669"/>
    <property type="project" value="InterPro"/>
</dbReference>
<dbReference type="SMART" id="SM01371">
    <property type="entry name" value="TFIIA"/>
    <property type="match status" value="1"/>
</dbReference>
<dbReference type="InterPro" id="IPR004855">
    <property type="entry name" value="TFIIA_asu/bsu"/>
</dbReference>
<dbReference type="Gene3D" id="2.30.18.10">
    <property type="entry name" value="Transcription factor IIA (TFIIA), beta-barrel domain"/>
    <property type="match status" value="1"/>
</dbReference>
<dbReference type="GO" id="GO:0005672">
    <property type="term" value="C:transcription factor TFIIA complex"/>
    <property type="evidence" value="ECO:0007669"/>
    <property type="project" value="InterPro"/>
</dbReference>
<dbReference type="InterPro" id="IPR009088">
    <property type="entry name" value="TFIIA_b-brl"/>
</dbReference>
<dbReference type="SUPFAM" id="SSF50784">
    <property type="entry name" value="Transcription factor IIA (TFIIA), beta-barrel domain"/>
    <property type="match status" value="1"/>
</dbReference>
<name>A0A4P6XRW6_9ASCO</name>
<evidence type="ECO:0000313" key="7">
    <source>
        <dbReference type="EMBL" id="QBM90220.1"/>
    </source>
</evidence>
<dbReference type="PANTHER" id="PTHR12694:SF8">
    <property type="entry name" value="TRANSCRIPTION INITIATION FACTOR IIA SUBUNIT 1"/>
    <property type="match status" value="1"/>
</dbReference>
<evidence type="ECO:0000256" key="3">
    <source>
        <dbReference type="ARBA" id="ARBA00023163"/>
    </source>
</evidence>
<comment type="subcellular location">
    <subcellularLocation>
        <location evidence="1">Nucleus</location>
    </subcellularLocation>
</comment>
<dbReference type="Pfam" id="PF03153">
    <property type="entry name" value="TFIIA"/>
    <property type="match status" value="2"/>
</dbReference>
<feature type="region of interest" description="Disordered" evidence="6">
    <location>
        <begin position="157"/>
        <end position="208"/>
    </location>
</feature>
<gene>
    <name evidence="7" type="primary">MPUL0E04620</name>
    <name evidence="7" type="ORF">METSCH_E04620</name>
</gene>
<evidence type="ECO:0000313" key="8">
    <source>
        <dbReference type="Proteomes" id="UP000292447"/>
    </source>
</evidence>
<proteinExistence type="inferred from homology"/>
<comment type="similarity">
    <text evidence="2">Belongs to the TFIIA subunit 1 family.</text>
</comment>
<feature type="compositionally biased region" description="Acidic residues" evidence="6">
    <location>
        <begin position="170"/>
        <end position="206"/>
    </location>
</feature>
<evidence type="ECO:0000256" key="1">
    <source>
        <dbReference type="ARBA" id="ARBA00004123"/>
    </source>
</evidence>
<dbReference type="Proteomes" id="UP000292447">
    <property type="component" value="Chromosome V"/>
</dbReference>
<dbReference type="STRING" id="2163413.A0A4P6XRW6"/>
<dbReference type="EMBL" id="CP034460">
    <property type="protein sequence ID" value="QBM90220.1"/>
    <property type="molecule type" value="Genomic_DNA"/>
</dbReference>
<keyword evidence="7" id="KW-0648">Protein biosynthesis</keyword>
<reference evidence="8" key="1">
    <citation type="submission" date="2019-03" db="EMBL/GenBank/DDBJ databases">
        <title>Snf2 controls pulcherriminic acid biosynthesis and connects pigmentation and antifungal activity of the yeast Metschnikowia pulcherrima.</title>
        <authorList>
            <person name="Gore-Lloyd D."/>
            <person name="Sumann I."/>
            <person name="Brachmann A.O."/>
            <person name="Schneeberger K."/>
            <person name="Ortiz-Merino R.A."/>
            <person name="Moreno-Beltran M."/>
            <person name="Schlaefli M."/>
            <person name="Kirner P."/>
            <person name="Santos Kron A."/>
            <person name="Wolfe K.H."/>
            <person name="Piel J."/>
            <person name="Ahrens C.H."/>
            <person name="Henk D."/>
            <person name="Freimoser F.M."/>
        </authorList>
    </citation>
    <scope>NUCLEOTIDE SEQUENCE [LARGE SCALE GENOMIC DNA]</scope>
    <source>
        <strain evidence="8">APC 1.2</strain>
    </source>
</reference>
<organism evidence="7 8">
    <name type="scientific">Metschnikowia aff. pulcherrima</name>
    <dbReference type="NCBI Taxonomy" id="2163413"/>
    <lineage>
        <taxon>Eukaryota</taxon>
        <taxon>Fungi</taxon>
        <taxon>Dikarya</taxon>
        <taxon>Ascomycota</taxon>
        <taxon>Saccharomycotina</taxon>
        <taxon>Pichiomycetes</taxon>
        <taxon>Metschnikowiaceae</taxon>
        <taxon>Metschnikowia</taxon>
    </lineage>
</organism>
<evidence type="ECO:0000256" key="6">
    <source>
        <dbReference type="SAM" id="MobiDB-lite"/>
    </source>
</evidence>
<evidence type="ECO:0000256" key="5">
    <source>
        <dbReference type="ARBA" id="ARBA00074154"/>
    </source>
</evidence>
<evidence type="ECO:0000256" key="4">
    <source>
        <dbReference type="ARBA" id="ARBA00023242"/>
    </source>
</evidence>
<keyword evidence="4" id="KW-0539">Nucleus</keyword>
<dbReference type="CDD" id="cd07976">
    <property type="entry name" value="TFIIA_alpha_beta_like"/>
    <property type="match status" value="1"/>
</dbReference>
<dbReference type="Gene3D" id="1.10.287.100">
    <property type="match status" value="1"/>
</dbReference>
<dbReference type="GO" id="GO:0003743">
    <property type="term" value="F:translation initiation factor activity"/>
    <property type="evidence" value="ECO:0007669"/>
    <property type="project" value="UniProtKB-KW"/>
</dbReference>
<dbReference type="FunFam" id="1.10.287.100:FF:000001">
    <property type="entry name" value="Transcription initiation factor IIA subunit"/>
    <property type="match status" value="1"/>
</dbReference>
<dbReference type="SUPFAM" id="SSF47396">
    <property type="entry name" value="Transcription factor IIA (TFIIA), alpha-helical domain"/>
    <property type="match status" value="1"/>
</dbReference>
<protein>
    <recommendedName>
        <fullName evidence="5">Transcription initiation factor IIA large subunit</fullName>
    </recommendedName>
</protein>